<reference evidence="2" key="1">
    <citation type="journal article" date="2020" name="mSystems">
        <title>Genome- and Community-Level Interaction Insights into Carbon Utilization and Element Cycling Functions of Hydrothermarchaeota in Hydrothermal Sediment.</title>
        <authorList>
            <person name="Zhou Z."/>
            <person name="Liu Y."/>
            <person name="Xu W."/>
            <person name="Pan J."/>
            <person name="Luo Z.H."/>
            <person name="Li M."/>
        </authorList>
    </citation>
    <scope>NUCLEOTIDE SEQUENCE [LARGE SCALE GENOMIC DNA]</scope>
    <source>
        <strain evidence="2">SpSt-374</strain>
    </source>
</reference>
<organism evidence="2">
    <name type="scientific">Planktothricoides sp. SpSt-374</name>
    <dbReference type="NCBI Taxonomy" id="2282167"/>
    <lineage>
        <taxon>Bacteria</taxon>
        <taxon>Bacillati</taxon>
        <taxon>Cyanobacteriota</taxon>
        <taxon>Cyanophyceae</taxon>
        <taxon>Oscillatoriophycideae</taxon>
        <taxon>Oscillatoriales</taxon>
        <taxon>Oscillatoriaceae</taxon>
        <taxon>Planktothricoides</taxon>
    </lineage>
</organism>
<evidence type="ECO:0000313" key="2">
    <source>
        <dbReference type="EMBL" id="HGG00013.1"/>
    </source>
</evidence>
<proteinExistence type="predicted"/>
<feature type="domain" description="Bacterial toxin 44" evidence="1">
    <location>
        <begin position="35"/>
        <end position="136"/>
    </location>
</feature>
<dbReference type="InterPro" id="IPR028946">
    <property type="entry name" value="Ntox44"/>
</dbReference>
<gene>
    <name evidence="2" type="ORF">ENR15_04955</name>
</gene>
<name>A0A7C3VFH2_9CYAN</name>
<dbReference type="AlphaFoldDB" id="A0A7C3VFH2"/>
<comment type="caution">
    <text evidence="2">The sequence shown here is derived from an EMBL/GenBank/DDBJ whole genome shotgun (WGS) entry which is preliminary data.</text>
</comment>
<dbReference type="Pfam" id="PF15607">
    <property type="entry name" value="Ntox44"/>
    <property type="match status" value="1"/>
</dbReference>
<protein>
    <recommendedName>
        <fullName evidence="1">Bacterial toxin 44 domain-containing protein</fullName>
    </recommendedName>
</protein>
<accession>A0A7C3VFH2</accession>
<sequence>MFQQMKLNLDSKESQYMKRLIQGGSWPSFSKATAKWIEMVGPNKPWDHKSEKDGIPKLPTKLALKGTNYFFRFPDDFNYEYFYDIWSNIHYGYVGSAIGFTSQYLHTGASVVDIFSLGGVDLPDVEAVQIGIDLWNKKGQFLTENDLRDIVLKRREKLQRQPISAKGTLIP</sequence>
<evidence type="ECO:0000259" key="1">
    <source>
        <dbReference type="Pfam" id="PF15607"/>
    </source>
</evidence>
<dbReference type="EMBL" id="DSPX01000044">
    <property type="protein sequence ID" value="HGG00013.1"/>
    <property type="molecule type" value="Genomic_DNA"/>
</dbReference>